<dbReference type="Gene3D" id="1.10.600.10">
    <property type="entry name" value="Farnesyl Diphosphate Synthase"/>
    <property type="match status" value="1"/>
</dbReference>
<accession>A0A6P6Y033</accession>
<gene>
    <name evidence="2" type="primary">LOC113791982</name>
</gene>
<name>A0A6P6Y033_DERPT</name>
<reference evidence="2" key="1">
    <citation type="submission" date="2025-08" db="UniProtKB">
        <authorList>
            <consortium name="RefSeq"/>
        </authorList>
    </citation>
    <scope>IDENTIFICATION</scope>
    <source>
        <strain evidence="2">Airmid</strain>
    </source>
</reference>
<dbReference type="FunCoup" id="A0A6P6Y033">
    <property type="interactions" value="1471"/>
</dbReference>
<keyword evidence="1" id="KW-1185">Reference proteome</keyword>
<dbReference type="SUPFAM" id="SSF48576">
    <property type="entry name" value="Terpenoid synthases"/>
    <property type="match status" value="1"/>
</dbReference>
<dbReference type="Pfam" id="PF00494">
    <property type="entry name" value="SQS_PSY"/>
    <property type="match status" value="1"/>
</dbReference>
<organism evidence="1 2">
    <name type="scientific">Dermatophagoides pteronyssinus</name>
    <name type="common">European house dust mite</name>
    <dbReference type="NCBI Taxonomy" id="6956"/>
    <lineage>
        <taxon>Eukaryota</taxon>
        <taxon>Metazoa</taxon>
        <taxon>Ecdysozoa</taxon>
        <taxon>Arthropoda</taxon>
        <taxon>Chelicerata</taxon>
        <taxon>Arachnida</taxon>
        <taxon>Acari</taxon>
        <taxon>Acariformes</taxon>
        <taxon>Sarcoptiformes</taxon>
        <taxon>Astigmata</taxon>
        <taxon>Psoroptidia</taxon>
        <taxon>Analgoidea</taxon>
        <taxon>Pyroglyphidae</taxon>
        <taxon>Dermatophagoidinae</taxon>
        <taxon>Dermatophagoides</taxon>
    </lineage>
</organism>
<proteinExistence type="predicted"/>
<dbReference type="Proteomes" id="UP000515146">
    <property type="component" value="Unplaced"/>
</dbReference>
<dbReference type="InParanoid" id="A0A6P6Y033"/>
<dbReference type="RefSeq" id="XP_027197644.1">
    <property type="nucleotide sequence ID" value="XM_027341843.1"/>
</dbReference>
<dbReference type="OMA" id="YNDPMPD"/>
<dbReference type="KEGG" id="dpte:113791982"/>
<evidence type="ECO:0000313" key="2">
    <source>
        <dbReference type="RefSeq" id="XP_027197644.1"/>
    </source>
</evidence>
<evidence type="ECO:0000313" key="1">
    <source>
        <dbReference type="Proteomes" id="UP000515146"/>
    </source>
</evidence>
<dbReference type="OrthoDB" id="270318at2759"/>
<dbReference type="AlphaFoldDB" id="A0A6P6Y033"/>
<dbReference type="InterPro" id="IPR008949">
    <property type="entry name" value="Isoprenoid_synthase_dom_sf"/>
</dbReference>
<sequence length="362" mass="42592">MIRNVLYRTDSLILKISSLNYNRKSCKNIYFSNNNGFFTKSTNQHLSSTEVHCINVVKKFDYENFVATLFISDEEIRRTAFALRAFNVELAQVRDITRTDELAQIRFQFWHDVIDEIYLISSDNHVPDKETLMKYKNFPLAFELFKVLSGTEKLSKHWISRLIQIRRDPKYLGEYPFQTLDELEKYCEASVVSIYYLLNEKSIQSLNEGQKNAGYRIALDHVANHLGKAQGLTNILRGIIHNSKNRRCYIPNDILIKSKSSHEAFLQCQQDNDSLREAIFLIASTAKGHLEHVQKLLDSNGNETPTIRKSDRLMFLPMMAIQAYLHDLQRVQFNVFDRRLYRRRGSLPLKMWWKCKIFNFRN</sequence>
<dbReference type="InterPro" id="IPR002060">
    <property type="entry name" value="Squ/phyt_synthse"/>
</dbReference>
<protein>
    <submittedName>
        <fullName evidence="2">NADH dehydrogenase (Ubiquinone) complex I, assembly factor 6 homolog</fullName>
    </submittedName>
</protein>
<dbReference type="CTD" id="32151"/>